<dbReference type="InterPro" id="IPR027417">
    <property type="entry name" value="P-loop_NTPase"/>
</dbReference>
<dbReference type="PANTHER" id="PTHR42714">
    <property type="entry name" value="TRNA MODIFICATION GTPASE GTPBP3"/>
    <property type="match status" value="1"/>
</dbReference>
<accession>A0AA36C5J3</accession>
<dbReference type="InterPro" id="IPR006073">
    <property type="entry name" value="GTP-bd"/>
</dbReference>
<feature type="non-terminal residue" evidence="2">
    <location>
        <position position="177"/>
    </location>
</feature>
<proteinExistence type="predicted"/>
<dbReference type="GO" id="GO:0002098">
    <property type="term" value="P:tRNA wobble uridine modification"/>
    <property type="evidence" value="ECO:0007669"/>
    <property type="project" value="TreeGrafter"/>
</dbReference>
<evidence type="ECO:0000313" key="3">
    <source>
        <dbReference type="Proteomes" id="UP001177023"/>
    </source>
</evidence>
<organism evidence="2 3">
    <name type="scientific">Mesorhabditis spiculigera</name>
    <dbReference type="NCBI Taxonomy" id="96644"/>
    <lineage>
        <taxon>Eukaryota</taxon>
        <taxon>Metazoa</taxon>
        <taxon>Ecdysozoa</taxon>
        <taxon>Nematoda</taxon>
        <taxon>Chromadorea</taxon>
        <taxon>Rhabditida</taxon>
        <taxon>Rhabditina</taxon>
        <taxon>Rhabditomorpha</taxon>
        <taxon>Rhabditoidea</taxon>
        <taxon>Rhabditidae</taxon>
        <taxon>Mesorhabditinae</taxon>
        <taxon>Mesorhabditis</taxon>
    </lineage>
</organism>
<dbReference type="CDD" id="cd04164">
    <property type="entry name" value="trmE"/>
    <property type="match status" value="1"/>
</dbReference>
<dbReference type="SUPFAM" id="SSF52540">
    <property type="entry name" value="P-loop containing nucleoside triphosphate hydrolases"/>
    <property type="match status" value="1"/>
</dbReference>
<gene>
    <name evidence="2" type="ORF">MSPICULIGERA_LOCUS1470</name>
</gene>
<dbReference type="InterPro" id="IPR005225">
    <property type="entry name" value="Small_GTP-bd"/>
</dbReference>
<dbReference type="Pfam" id="PF01926">
    <property type="entry name" value="MMR_HSR1"/>
    <property type="match status" value="1"/>
</dbReference>
<dbReference type="NCBIfam" id="TIGR00231">
    <property type="entry name" value="small_GTP"/>
    <property type="match status" value="1"/>
</dbReference>
<keyword evidence="3" id="KW-1185">Reference proteome</keyword>
<evidence type="ECO:0000259" key="1">
    <source>
        <dbReference type="Pfam" id="PF01926"/>
    </source>
</evidence>
<dbReference type="GO" id="GO:0005525">
    <property type="term" value="F:GTP binding"/>
    <property type="evidence" value="ECO:0007669"/>
    <property type="project" value="InterPro"/>
</dbReference>
<evidence type="ECO:0000313" key="2">
    <source>
        <dbReference type="EMBL" id="CAJ0560140.1"/>
    </source>
</evidence>
<dbReference type="Gene3D" id="3.40.50.300">
    <property type="entry name" value="P-loop containing nucleotide triphosphate hydrolases"/>
    <property type="match status" value="1"/>
</dbReference>
<reference evidence="2" key="1">
    <citation type="submission" date="2023-06" db="EMBL/GenBank/DDBJ databases">
        <authorList>
            <person name="Delattre M."/>
        </authorList>
    </citation>
    <scope>NUCLEOTIDE SEQUENCE</scope>
    <source>
        <strain evidence="2">AF72</strain>
    </source>
</reference>
<dbReference type="Proteomes" id="UP001177023">
    <property type="component" value="Unassembled WGS sequence"/>
</dbReference>
<dbReference type="GO" id="GO:0030488">
    <property type="term" value="P:tRNA methylation"/>
    <property type="evidence" value="ECO:0007669"/>
    <property type="project" value="TreeGrafter"/>
</dbReference>
<sequence>MLSARWRDRDLQHIRDQLLEAFGRATLMIDFGEHVNTSLEDSLDALIRRSRSAELIHRGLKIVLVGRSNSEKSSLLNRLVERDVAIVSNIPDTTRDSIEVRLQINGAMLTATLVDTAGIRDNNDPIEKEGVKGAREKLKAADIVVAVSDARQDDIVLDEPLIDLQEAVRRANHCCEK</sequence>
<name>A0AA36C5J3_9BILA</name>
<protein>
    <recommendedName>
        <fullName evidence="1">G domain-containing protein</fullName>
    </recommendedName>
</protein>
<dbReference type="InterPro" id="IPR031168">
    <property type="entry name" value="G_TrmE"/>
</dbReference>
<feature type="domain" description="G" evidence="1">
    <location>
        <begin position="61"/>
        <end position="163"/>
    </location>
</feature>
<comment type="caution">
    <text evidence="2">The sequence shown here is derived from an EMBL/GenBank/DDBJ whole genome shotgun (WGS) entry which is preliminary data.</text>
</comment>
<dbReference type="AlphaFoldDB" id="A0AA36C5J3"/>
<dbReference type="PANTHER" id="PTHR42714:SF2">
    <property type="entry name" value="TRNA MODIFICATION GTPASE GTPBP3, MITOCHONDRIAL"/>
    <property type="match status" value="1"/>
</dbReference>
<dbReference type="GO" id="GO:0005739">
    <property type="term" value="C:mitochondrion"/>
    <property type="evidence" value="ECO:0007669"/>
    <property type="project" value="TreeGrafter"/>
</dbReference>
<dbReference type="EMBL" id="CATQJA010000422">
    <property type="protein sequence ID" value="CAJ0560140.1"/>
    <property type="molecule type" value="Genomic_DNA"/>
</dbReference>